<dbReference type="Proteomes" id="UP001271007">
    <property type="component" value="Unassembled WGS sequence"/>
</dbReference>
<proteinExistence type="predicted"/>
<dbReference type="EMBL" id="JAWDJX010000023">
    <property type="protein sequence ID" value="KAK3051882.1"/>
    <property type="molecule type" value="Genomic_DNA"/>
</dbReference>
<organism evidence="1 2">
    <name type="scientific">Extremus antarcticus</name>
    <dbReference type="NCBI Taxonomy" id="702011"/>
    <lineage>
        <taxon>Eukaryota</taxon>
        <taxon>Fungi</taxon>
        <taxon>Dikarya</taxon>
        <taxon>Ascomycota</taxon>
        <taxon>Pezizomycotina</taxon>
        <taxon>Dothideomycetes</taxon>
        <taxon>Dothideomycetidae</taxon>
        <taxon>Mycosphaerellales</taxon>
        <taxon>Extremaceae</taxon>
        <taxon>Extremus</taxon>
    </lineage>
</organism>
<keyword evidence="2" id="KW-1185">Reference proteome</keyword>
<evidence type="ECO:0000313" key="1">
    <source>
        <dbReference type="EMBL" id="KAK3051882.1"/>
    </source>
</evidence>
<reference evidence="1" key="1">
    <citation type="submission" date="2023-04" db="EMBL/GenBank/DDBJ databases">
        <title>Black Yeasts Isolated from many extreme environments.</title>
        <authorList>
            <person name="Coleine C."/>
            <person name="Stajich J.E."/>
            <person name="Selbmann L."/>
        </authorList>
    </citation>
    <scope>NUCLEOTIDE SEQUENCE</scope>
    <source>
        <strain evidence="1">CCFEE 5312</strain>
    </source>
</reference>
<protein>
    <submittedName>
        <fullName evidence="1">Uncharacterized protein</fullName>
    </submittedName>
</protein>
<sequence>MPSSPIFRRFSAHSKCTEDAADGDSASHTKDVELCPVTPRRRLSSTQDNIDRQRMGKRQELNRKFQFLSTVGFASCVLGT</sequence>
<accession>A0AAJ0G7C6</accession>
<comment type="caution">
    <text evidence="1">The sequence shown here is derived from an EMBL/GenBank/DDBJ whole genome shotgun (WGS) entry which is preliminary data.</text>
</comment>
<dbReference type="AlphaFoldDB" id="A0AAJ0G7C6"/>
<evidence type="ECO:0000313" key="2">
    <source>
        <dbReference type="Proteomes" id="UP001271007"/>
    </source>
</evidence>
<name>A0AAJ0G7C6_9PEZI</name>
<gene>
    <name evidence="1" type="ORF">LTR09_006836</name>
</gene>